<protein>
    <submittedName>
        <fullName evidence="2">Phosphinothricin acetyltransferase</fullName>
    </submittedName>
</protein>
<organism evidence="2 3">
    <name type="scientific">Photobacterium aquae</name>
    <dbReference type="NCBI Taxonomy" id="1195763"/>
    <lineage>
        <taxon>Bacteria</taxon>
        <taxon>Pseudomonadati</taxon>
        <taxon>Pseudomonadota</taxon>
        <taxon>Gammaproteobacteria</taxon>
        <taxon>Vibrionales</taxon>
        <taxon>Vibrionaceae</taxon>
        <taxon>Photobacterium</taxon>
    </lineage>
</organism>
<dbReference type="SUPFAM" id="SSF55729">
    <property type="entry name" value="Acyl-CoA N-acyltransferases (Nat)"/>
    <property type="match status" value="1"/>
</dbReference>
<feature type="domain" description="N-acetyltransferase" evidence="1">
    <location>
        <begin position="1"/>
        <end position="168"/>
    </location>
</feature>
<evidence type="ECO:0000313" key="2">
    <source>
        <dbReference type="EMBL" id="KLV04639.1"/>
    </source>
</evidence>
<sequence>MRIRAVALNDADQITDIYNHYIRDTVITFEETPITNAEIAARIQKVTDAALPWLVAEHNGEILGYAYAAPYHVRSAFRFTVEPSVYLAPNATGRGIGKRLYQALIEQLAQTTIKNIIGVIALPNVPSVALHERLGFRKVGEFADVGFKFGQWISVGYWQYSFPEEKTA</sequence>
<keyword evidence="3" id="KW-1185">Reference proteome</keyword>
<dbReference type="CDD" id="cd04301">
    <property type="entry name" value="NAT_SF"/>
    <property type="match status" value="1"/>
</dbReference>
<comment type="caution">
    <text evidence="2">The sequence shown here is derived from an EMBL/GenBank/DDBJ whole genome shotgun (WGS) entry which is preliminary data.</text>
</comment>
<dbReference type="STRING" id="1195763.ABT56_14355"/>
<accession>A0A0J1GYT2</accession>
<keyword evidence="2" id="KW-0808">Transferase</keyword>
<dbReference type="InterPro" id="IPR016181">
    <property type="entry name" value="Acyl_CoA_acyltransferase"/>
</dbReference>
<dbReference type="Gene3D" id="3.40.630.30">
    <property type="match status" value="1"/>
</dbReference>
<dbReference type="AlphaFoldDB" id="A0A0J1GYT2"/>
<evidence type="ECO:0000313" key="3">
    <source>
        <dbReference type="Proteomes" id="UP000036097"/>
    </source>
</evidence>
<dbReference type="PROSITE" id="PS51186">
    <property type="entry name" value="GNAT"/>
    <property type="match status" value="1"/>
</dbReference>
<dbReference type="InterPro" id="IPR000182">
    <property type="entry name" value="GNAT_dom"/>
</dbReference>
<dbReference type="PANTHER" id="PTHR43072:SF8">
    <property type="entry name" value="ACYLTRANSFERASE FABY-RELATED"/>
    <property type="match status" value="1"/>
</dbReference>
<dbReference type="EMBL" id="LDOT01000021">
    <property type="protein sequence ID" value="KLV04639.1"/>
    <property type="molecule type" value="Genomic_DNA"/>
</dbReference>
<dbReference type="PATRIC" id="fig|1195763.3.peg.3040"/>
<gene>
    <name evidence="2" type="ORF">ABT56_14355</name>
</gene>
<reference evidence="2 3" key="1">
    <citation type="submission" date="2015-05" db="EMBL/GenBank/DDBJ databases">
        <title>Photobacterium galathea sp. nov.</title>
        <authorList>
            <person name="Machado H."/>
            <person name="Gram L."/>
        </authorList>
    </citation>
    <scope>NUCLEOTIDE SEQUENCE [LARGE SCALE GENOMIC DNA]</scope>
    <source>
        <strain evidence="2 3">CGMCC 1.12159</strain>
    </source>
</reference>
<dbReference type="Pfam" id="PF13420">
    <property type="entry name" value="Acetyltransf_4"/>
    <property type="match status" value="1"/>
</dbReference>
<dbReference type="Proteomes" id="UP000036097">
    <property type="component" value="Unassembled WGS sequence"/>
</dbReference>
<dbReference type="RefSeq" id="WP_047879574.1">
    <property type="nucleotide sequence ID" value="NZ_LDOT01000021.1"/>
</dbReference>
<dbReference type="GO" id="GO:0016747">
    <property type="term" value="F:acyltransferase activity, transferring groups other than amino-acyl groups"/>
    <property type="evidence" value="ECO:0007669"/>
    <property type="project" value="InterPro"/>
</dbReference>
<dbReference type="PANTHER" id="PTHR43072">
    <property type="entry name" value="N-ACETYLTRANSFERASE"/>
    <property type="match status" value="1"/>
</dbReference>
<dbReference type="OrthoDB" id="5459937at2"/>
<name>A0A0J1GYT2_9GAMM</name>
<proteinExistence type="predicted"/>
<evidence type="ECO:0000259" key="1">
    <source>
        <dbReference type="PROSITE" id="PS51186"/>
    </source>
</evidence>